<evidence type="ECO:0000313" key="11">
    <source>
        <dbReference type="EMBL" id="SHH17868.1"/>
    </source>
</evidence>
<keyword evidence="9 10" id="KW-0472">Membrane</keyword>
<accession>A0A1M5QV78</accession>
<evidence type="ECO:0000256" key="5">
    <source>
        <dbReference type="ARBA" id="ARBA00022519"/>
    </source>
</evidence>
<dbReference type="InterPro" id="IPR001991">
    <property type="entry name" value="Na-dicarboxylate_symporter"/>
</dbReference>
<evidence type="ECO:0000256" key="10">
    <source>
        <dbReference type="HAMAP-Rule" id="MF_01300"/>
    </source>
</evidence>
<protein>
    <recommendedName>
        <fullName evidence="10">C4-dicarboxylate transport protein</fullName>
    </recommendedName>
</protein>
<dbReference type="GO" id="GO:0070778">
    <property type="term" value="P:L-aspartate transmembrane transport"/>
    <property type="evidence" value="ECO:0007669"/>
    <property type="project" value="TreeGrafter"/>
</dbReference>
<dbReference type="RefSeq" id="WP_079569157.1">
    <property type="nucleotide sequence ID" value="NZ_LT670818.1"/>
</dbReference>
<organism evidence="11 12">
    <name type="scientific">Bradyrhizobium erythrophlei</name>
    <dbReference type="NCBI Taxonomy" id="1437360"/>
    <lineage>
        <taxon>Bacteria</taxon>
        <taxon>Pseudomonadati</taxon>
        <taxon>Pseudomonadota</taxon>
        <taxon>Alphaproteobacteria</taxon>
        <taxon>Hyphomicrobiales</taxon>
        <taxon>Nitrobacteraceae</taxon>
        <taxon>Bradyrhizobium</taxon>
    </lineage>
</organism>
<dbReference type="EMBL" id="LT670818">
    <property type="protein sequence ID" value="SHH17868.1"/>
    <property type="molecule type" value="Genomic_DNA"/>
</dbReference>
<dbReference type="InterPro" id="IPR018107">
    <property type="entry name" value="Na-dicarboxylate_symporter_CS"/>
</dbReference>
<dbReference type="GO" id="GO:0015366">
    <property type="term" value="F:malate:proton symporter activity"/>
    <property type="evidence" value="ECO:0007669"/>
    <property type="project" value="TreeGrafter"/>
</dbReference>
<dbReference type="FunFam" id="1.10.3860.10:FF:000001">
    <property type="entry name" value="C4-dicarboxylate transport protein"/>
    <property type="match status" value="1"/>
</dbReference>
<feature type="transmembrane region" description="Helical" evidence="10">
    <location>
        <begin position="227"/>
        <end position="253"/>
    </location>
</feature>
<name>A0A1M5QV78_9BRAD</name>
<evidence type="ECO:0000256" key="3">
    <source>
        <dbReference type="ARBA" id="ARBA00022448"/>
    </source>
</evidence>
<keyword evidence="6 10" id="KW-0812">Transmembrane</keyword>
<dbReference type="OrthoDB" id="9766690at2"/>
<dbReference type="GO" id="GO:0015138">
    <property type="term" value="F:fumarate transmembrane transporter activity"/>
    <property type="evidence" value="ECO:0007669"/>
    <property type="project" value="TreeGrafter"/>
</dbReference>
<keyword evidence="7 10" id="KW-0769">Symport</keyword>
<feature type="transmembrane region" description="Helical" evidence="10">
    <location>
        <begin position="59"/>
        <end position="79"/>
    </location>
</feature>
<evidence type="ECO:0000256" key="7">
    <source>
        <dbReference type="ARBA" id="ARBA00022847"/>
    </source>
</evidence>
<gene>
    <name evidence="10" type="primary">dctA</name>
    <name evidence="11" type="ORF">SAMN05444169_6169</name>
</gene>
<keyword evidence="5" id="KW-0997">Cell inner membrane</keyword>
<dbReference type="SUPFAM" id="SSF118215">
    <property type="entry name" value="Proton glutamate symport protein"/>
    <property type="match status" value="1"/>
</dbReference>
<evidence type="ECO:0000256" key="2">
    <source>
        <dbReference type="ARBA" id="ARBA00006148"/>
    </source>
</evidence>
<feature type="transmembrane region" description="Helical" evidence="10">
    <location>
        <begin position="20"/>
        <end position="39"/>
    </location>
</feature>
<dbReference type="PANTHER" id="PTHR42865:SF1">
    <property type="entry name" value="AEROBIC C4-DICARBOXYLATE TRANSPORT PROTEIN"/>
    <property type="match status" value="1"/>
</dbReference>
<comment type="subcellular location">
    <subcellularLocation>
        <location evidence="1">Cell inner membrane</location>
        <topology evidence="1">Multi-pass membrane protein</topology>
    </subcellularLocation>
    <subcellularLocation>
        <location evidence="10">Cell membrane</location>
        <topology evidence="10">Multi-pass membrane protein</topology>
    </subcellularLocation>
</comment>
<feature type="transmembrane region" description="Helical" evidence="10">
    <location>
        <begin position="91"/>
        <end position="113"/>
    </location>
</feature>
<comment type="caution">
    <text evidence="10">Lacks conserved residue(s) required for the propagation of feature annotation.</text>
</comment>
<feature type="transmembrane region" description="Helical" evidence="10">
    <location>
        <begin position="153"/>
        <end position="176"/>
    </location>
</feature>
<reference evidence="11 12" key="1">
    <citation type="submission" date="2016-11" db="EMBL/GenBank/DDBJ databases">
        <authorList>
            <person name="Jaros S."/>
            <person name="Januszkiewicz K."/>
            <person name="Wedrychowicz H."/>
        </authorList>
    </citation>
    <scope>NUCLEOTIDE SEQUENCE [LARGE SCALE GENOMIC DNA]</scope>
    <source>
        <strain evidence="11 12">GAS242</strain>
    </source>
</reference>
<dbReference type="PRINTS" id="PR00173">
    <property type="entry name" value="EDTRNSPORT"/>
</dbReference>
<dbReference type="AlphaFoldDB" id="A0A1M5QV78"/>
<dbReference type="NCBIfam" id="NF002461">
    <property type="entry name" value="PRK01663.1"/>
    <property type="match status" value="1"/>
</dbReference>
<evidence type="ECO:0000256" key="9">
    <source>
        <dbReference type="ARBA" id="ARBA00023136"/>
    </source>
</evidence>
<evidence type="ECO:0000256" key="6">
    <source>
        <dbReference type="ARBA" id="ARBA00022692"/>
    </source>
</evidence>
<dbReference type="Proteomes" id="UP000190675">
    <property type="component" value="Chromosome I"/>
</dbReference>
<comment type="similarity">
    <text evidence="2 10">Belongs to the dicarboxylate/amino acid:cation symporter (DAACS) (TC 2.A.23) family.</text>
</comment>
<dbReference type="InterPro" id="IPR036458">
    <property type="entry name" value="Na:dicarbo_symporter_sf"/>
</dbReference>
<keyword evidence="3 10" id="KW-0813">Transport</keyword>
<dbReference type="InterPro" id="IPR023954">
    <property type="entry name" value="C4_dicarb_transport"/>
</dbReference>
<comment type="function">
    <text evidence="10">Responsible for the transport of dicarboxylates such as succinate, fumarate, and malate across the membrane.</text>
</comment>
<keyword evidence="4 10" id="KW-1003">Cell membrane</keyword>
<proteinExistence type="inferred from homology"/>
<evidence type="ECO:0000256" key="1">
    <source>
        <dbReference type="ARBA" id="ARBA00004429"/>
    </source>
</evidence>
<dbReference type="PANTHER" id="PTHR42865">
    <property type="entry name" value="PROTON/GLUTAMATE-ASPARTATE SYMPORTER"/>
    <property type="match status" value="1"/>
</dbReference>
<evidence type="ECO:0000256" key="4">
    <source>
        <dbReference type="ARBA" id="ARBA00022475"/>
    </source>
</evidence>
<dbReference type="GO" id="GO:0005886">
    <property type="term" value="C:plasma membrane"/>
    <property type="evidence" value="ECO:0007669"/>
    <property type="project" value="UniProtKB-SubCell"/>
</dbReference>
<keyword evidence="8 10" id="KW-1133">Transmembrane helix</keyword>
<dbReference type="Pfam" id="PF00375">
    <property type="entry name" value="SDF"/>
    <property type="match status" value="1"/>
</dbReference>
<dbReference type="GO" id="GO:0015141">
    <property type="term" value="F:succinate transmembrane transporter activity"/>
    <property type="evidence" value="ECO:0007669"/>
    <property type="project" value="TreeGrafter"/>
</dbReference>
<sequence>MSATIATAVSAPAAKPWYRVLYVQVLIGIVLGALVGWLWPGLATDDWIKALGDGFIKLIKMVIAPIIFCTVVSGIAHIQDAKKVGRIGVKALVYFEVVSTFALVIGLLVGNLARPGAGFGGSMANAQAVAGFAKQAEAQKSVDFFLHIIPDTVVGAFAAGEILQVLLFSILFGFAVMSLGERGKNLRIFVDETAHGVFGVISIIMKAAPIGAFGAMAYTIGKFGTGAILNLIGLIATFYLAAGLFVFVVLGIIARMVGFSIFKFLAYIKDELLIVLGTSSSESALPSLMEKLERLGCSKSVVGLVVPTGYSFNLDGTNIYMTLATLFIAQALGFDLTLGQQITILVVAMLTSKGASGVTGAGFITLAATLAVVDPRLVPGMAIVLGIDKFMSECRALTNLCGNGVACVVVSAWEGELDREKLRARLDRQIDPSDMETAVTTD</sequence>
<evidence type="ECO:0000313" key="12">
    <source>
        <dbReference type="Proteomes" id="UP000190675"/>
    </source>
</evidence>
<evidence type="ECO:0000256" key="8">
    <source>
        <dbReference type="ARBA" id="ARBA00022989"/>
    </source>
</evidence>
<feature type="transmembrane region" description="Helical" evidence="10">
    <location>
        <begin position="197"/>
        <end position="221"/>
    </location>
</feature>
<dbReference type="Gene3D" id="1.10.3860.10">
    <property type="entry name" value="Sodium:dicarboxylate symporter"/>
    <property type="match status" value="1"/>
</dbReference>
<dbReference type="PROSITE" id="PS00714">
    <property type="entry name" value="NA_DICARBOXYL_SYMP_2"/>
    <property type="match status" value="1"/>
</dbReference>
<dbReference type="HAMAP" id="MF_01300">
    <property type="entry name" value="C4_dicarb_transport"/>
    <property type="match status" value="1"/>
</dbReference>